<reference evidence="1" key="1">
    <citation type="journal article" date="2023" name="G3 (Bethesda)">
        <title>Whole genome assemblies of Zophobas morio and Tenebrio molitor.</title>
        <authorList>
            <person name="Kaur S."/>
            <person name="Stinson S.A."/>
            <person name="diCenzo G.C."/>
        </authorList>
    </citation>
    <scope>NUCLEOTIDE SEQUENCE</scope>
    <source>
        <strain evidence="1">QUZm001</strain>
    </source>
</reference>
<accession>A0AA38M326</accession>
<comment type="caution">
    <text evidence="1">The sequence shown here is derived from an EMBL/GenBank/DDBJ whole genome shotgun (WGS) entry which is preliminary data.</text>
</comment>
<organism evidence="1 2">
    <name type="scientific">Zophobas morio</name>
    <dbReference type="NCBI Taxonomy" id="2755281"/>
    <lineage>
        <taxon>Eukaryota</taxon>
        <taxon>Metazoa</taxon>
        <taxon>Ecdysozoa</taxon>
        <taxon>Arthropoda</taxon>
        <taxon>Hexapoda</taxon>
        <taxon>Insecta</taxon>
        <taxon>Pterygota</taxon>
        <taxon>Neoptera</taxon>
        <taxon>Endopterygota</taxon>
        <taxon>Coleoptera</taxon>
        <taxon>Polyphaga</taxon>
        <taxon>Cucujiformia</taxon>
        <taxon>Tenebrionidae</taxon>
        <taxon>Zophobas</taxon>
    </lineage>
</organism>
<evidence type="ECO:0000313" key="1">
    <source>
        <dbReference type="EMBL" id="KAJ3642038.1"/>
    </source>
</evidence>
<protein>
    <submittedName>
        <fullName evidence="1">Uncharacterized protein</fullName>
    </submittedName>
</protein>
<keyword evidence="2" id="KW-1185">Reference proteome</keyword>
<evidence type="ECO:0000313" key="2">
    <source>
        <dbReference type="Proteomes" id="UP001168821"/>
    </source>
</evidence>
<dbReference type="AlphaFoldDB" id="A0AA38M326"/>
<name>A0AA38M326_9CUCU</name>
<dbReference type="EMBL" id="JALNTZ010000008">
    <property type="protein sequence ID" value="KAJ3642038.1"/>
    <property type="molecule type" value="Genomic_DNA"/>
</dbReference>
<dbReference type="Proteomes" id="UP001168821">
    <property type="component" value="Unassembled WGS sequence"/>
</dbReference>
<gene>
    <name evidence="1" type="ORF">Zmor_024858</name>
</gene>
<sequence length="117" mass="12637">MSGTVTTRARQLRLVTVTKKNRDGDAVSRSGAAIRKPVLRRAGDLKSTYGGRRVELLTLPQFSKTSQHTATAPDTLKLQARILFLRRGGAAIANLPPALAVRVTVSGPRKFTSLQSI</sequence>
<proteinExistence type="predicted"/>